<dbReference type="AlphaFoldDB" id="A0A9W4SXH4"/>
<dbReference type="Pfam" id="PF00078">
    <property type="entry name" value="RVT_1"/>
    <property type="match status" value="1"/>
</dbReference>
<dbReference type="InterPro" id="IPR053134">
    <property type="entry name" value="RNA-dir_DNA_polymerase"/>
</dbReference>
<organism evidence="3 4">
    <name type="scientific">Funneliformis geosporum</name>
    <dbReference type="NCBI Taxonomy" id="1117311"/>
    <lineage>
        <taxon>Eukaryota</taxon>
        <taxon>Fungi</taxon>
        <taxon>Fungi incertae sedis</taxon>
        <taxon>Mucoromycota</taxon>
        <taxon>Glomeromycotina</taxon>
        <taxon>Glomeromycetes</taxon>
        <taxon>Glomerales</taxon>
        <taxon>Glomeraceae</taxon>
        <taxon>Funneliformis</taxon>
    </lineage>
</organism>
<proteinExistence type="predicted"/>
<evidence type="ECO:0000259" key="2">
    <source>
        <dbReference type="Pfam" id="PF00078"/>
    </source>
</evidence>
<comment type="caution">
    <text evidence="3">The sequence shown here is derived from an EMBL/GenBank/DDBJ whole genome shotgun (WGS) entry which is preliminary data.</text>
</comment>
<dbReference type="Gene3D" id="3.10.10.10">
    <property type="entry name" value="HIV Type 1 Reverse Transcriptase, subunit A, domain 1"/>
    <property type="match status" value="1"/>
</dbReference>
<reference evidence="3" key="1">
    <citation type="submission" date="2022-08" db="EMBL/GenBank/DDBJ databases">
        <authorList>
            <person name="Kallberg Y."/>
            <person name="Tangrot J."/>
            <person name="Rosling A."/>
        </authorList>
    </citation>
    <scope>NUCLEOTIDE SEQUENCE</scope>
    <source>
        <strain evidence="3">Wild A</strain>
    </source>
</reference>
<sequence>MDTGKQDNGKPEDDDNYGENEPYSLSTPNKNDPKCIISLKLLKELDMEIDKASKTIMVNVNEERRRPLGMVTKEFIKEEIQKHLKSGLIRPSKSQWTLPVVVIEKKNETLEGSQWFTSLDLASSFWQVELESKDREKTTFITYFGIYEFNVMPFRLCNTPATFQRLINTVLRDILWQYVVVYVDDINIGSRSFEKYLLHLEQ</sequence>
<dbReference type="PANTHER" id="PTHR24559">
    <property type="entry name" value="TRANSPOSON TY3-I GAG-POL POLYPROTEIN"/>
    <property type="match status" value="1"/>
</dbReference>
<protein>
    <submittedName>
        <fullName evidence="3">18086_t:CDS:1</fullName>
    </submittedName>
</protein>
<feature type="compositionally biased region" description="Basic and acidic residues" evidence="1">
    <location>
        <begin position="1"/>
        <end position="11"/>
    </location>
</feature>
<dbReference type="EMBL" id="CAMKVN010003258">
    <property type="protein sequence ID" value="CAI2184202.1"/>
    <property type="molecule type" value="Genomic_DNA"/>
</dbReference>
<dbReference type="InterPro" id="IPR043128">
    <property type="entry name" value="Rev_trsase/Diguanyl_cyclase"/>
</dbReference>
<accession>A0A9W4SXH4</accession>
<keyword evidence="4" id="KW-1185">Reference proteome</keyword>
<dbReference type="InterPro" id="IPR000477">
    <property type="entry name" value="RT_dom"/>
</dbReference>
<dbReference type="PANTHER" id="PTHR24559:SF444">
    <property type="entry name" value="REVERSE TRANSCRIPTASE DOMAIN-CONTAINING PROTEIN"/>
    <property type="match status" value="1"/>
</dbReference>
<feature type="non-terminal residue" evidence="3">
    <location>
        <position position="202"/>
    </location>
</feature>
<feature type="domain" description="Reverse transcriptase" evidence="2">
    <location>
        <begin position="88"/>
        <end position="199"/>
    </location>
</feature>
<gene>
    <name evidence="3" type="ORF">FWILDA_LOCUS11462</name>
</gene>
<evidence type="ECO:0000256" key="1">
    <source>
        <dbReference type="SAM" id="MobiDB-lite"/>
    </source>
</evidence>
<feature type="region of interest" description="Disordered" evidence="1">
    <location>
        <begin position="1"/>
        <end position="29"/>
    </location>
</feature>
<dbReference type="Proteomes" id="UP001153678">
    <property type="component" value="Unassembled WGS sequence"/>
</dbReference>
<evidence type="ECO:0000313" key="3">
    <source>
        <dbReference type="EMBL" id="CAI2184202.1"/>
    </source>
</evidence>
<dbReference type="CDD" id="cd01647">
    <property type="entry name" value="RT_LTR"/>
    <property type="match status" value="1"/>
</dbReference>
<dbReference type="Gene3D" id="3.30.70.270">
    <property type="match status" value="1"/>
</dbReference>
<evidence type="ECO:0000313" key="4">
    <source>
        <dbReference type="Proteomes" id="UP001153678"/>
    </source>
</evidence>
<dbReference type="InterPro" id="IPR043502">
    <property type="entry name" value="DNA/RNA_pol_sf"/>
</dbReference>
<name>A0A9W4SXH4_9GLOM</name>
<dbReference type="OrthoDB" id="5920460at2759"/>
<dbReference type="SUPFAM" id="SSF56672">
    <property type="entry name" value="DNA/RNA polymerases"/>
    <property type="match status" value="1"/>
</dbReference>